<keyword evidence="3" id="KW-1185">Reference proteome</keyword>
<evidence type="ECO:0000313" key="3">
    <source>
        <dbReference type="Proteomes" id="UP000281406"/>
    </source>
</evidence>
<dbReference type="EMBL" id="RJVU01052005">
    <property type="protein sequence ID" value="ROL41236.1"/>
    <property type="molecule type" value="Genomic_DNA"/>
</dbReference>
<organism evidence="2 3">
    <name type="scientific">Anabarilius grahami</name>
    <name type="common">Kanglang fish</name>
    <name type="synonym">Barilius grahami</name>
    <dbReference type="NCBI Taxonomy" id="495550"/>
    <lineage>
        <taxon>Eukaryota</taxon>
        <taxon>Metazoa</taxon>
        <taxon>Chordata</taxon>
        <taxon>Craniata</taxon>
        <taxon>Vertebrata</taxon>
        <taxon>Euteleostomi</taxon>
        <taxon>Actinopterygii</taxon>
        <taxon>Neopterygii</taxon>
        <taxon>Teleostei</taxon>
        <taxon>Ostariophysi</taxon>
        <taxon>Cypriniformes</taxon>
        <taxon>Xenocyprididae</taxon>
        <taxon>Xenocypridinae</taxon>
        <taxon>Xenocypridinae incertae sedis</taxon>
        <taxon>Anabarilius</taxon>
    </lineage>
</organism>
<feature type="region of interest" description="Disordered" evidence="1">
    <location>
        <begin position="93"/>
        <end position="127"/>
    </location>
</feature>
<feature type="region of interest" description="Disordered" evidence="1">
    <location>
        <begin position="1"/>
        <end position="53"/>
    </location>
</feature>
<sequence length="127" mass="13793">MAASSPSHLLINRSSTTASGSHSRSSHSRAARPPQHHDPPHQRGLSDSMSLLPPGFRHQLLAKISNVVYQVKMGGPQRRMVVLHRLASYQPVVMEHSEENPEEETPQASPMPYAAYSPSPPATVGEG</sequence>
<feature type="compositionally biased region" description="Low complexity" evidence="1">
    <location>
        <begin position="13"/>
        <end position="23"/>
    </location>
</feature>
<dbReference type="Proteomes" id="UP000281406">
    <property type="component" value="Unassembled WGS sequence"/>
</dbReference>
<feature type="compositionally biased region" description="Low complexity" evidence="1">
    <location>
        <begin position="106"/>
        <end position="117"/>
    </location>
</feature>
<proteinExistence type="predicted"/>
<protein>
    <submittedName>
        <fullName evidence="2">Uncharacterized protein</fullName>
    </submittedName>
</protein>
<gene>
    <name evidence="2" type="ORF">DPX16_10388</name>
</gene>
<dbReference type="AlphaFoldDB" id="A0A3N0Y4V6"/>
<evidence type="ECO:0000256" key="1">
    <source>
        <dbReference type="SAM" id="MobiDB-lite"/>
    </source>
</evidence>
<name>A0A3N0Y4V6_ANAGA</name>
<reference evidence="2 3" key="1">
    <citation type="submission" date="2018-10" db="EMBL/GenBank/DDBJ databases">
        <title>Genome assembly for a Yunnan-Guizhou Plateau 3E fish, Anabarilius grahami (Regan), and its evolutionary and genetic applications.</title>
        <authorList>
            <person name="Jiang W."/>
        </authorList>
    </citation>
    <scope>NUCLEOTIDE SEQUENCE [LARGE SCALE GENOMIC DNA]</scope>
    <source>
        <strain evidence="2">AG-KIZ</strain>
        <tissue evidence="2">Muscle</tissue>
    </source>
</reference>
<comment type="caution">
    <text evidence="2">The sequence shown here is derived from an EMBL/GenBank/DDBJ whole genome shotgun (WGS) entry which is preliminary data.</text>
</comment>
<evidence type="ECO:0000313" key="2">
    <source>
        <dbReference type="EMBL" id="ROL41236.1"/>
    </source>
</evidence>
<accession>A0A3N0Y4V6</accession>